<name>A0A087BEY7_9BIFI</name>
<gene>
    <name evidence="2" type="ORF">BMAGN_1305</name>
</gene>
<accession>A0A087BEY7</accession>
<dbReference type="InterPro" id="IPR012654">
    <property type="entry name" value="CHP02391"/>
</dbReference>
<dbReference type="EMBL" id="JGZB01000001">
    <property type="protein sequence ID" value="KFI69587.1"/>
    <property type="molecule type" value="Genomic_DNA"/>
</dbReference>
<dbReference type="RefSeq" id="WP_022859829.1">
    <property type="nucleotide sequence ID" value="NZ_JGZB01000001.1"/>
</dbReference>
<dbReference type="Pfam" id="PF09509">
    <property type="entry name" value="Hypoth_Ymh"/>
    <property type="match status" value="1"/>
</dbReference>
<sequence>MAYTTEYLQYLQNGLDHYEEAFSEWMKTQEETDPLLAPGLMPTVFNKSGIPKDRINETEVKLGEASAQAATAVRITGAYIQIKGMGLIDPLSNWGIMSMPKAVLSPQEIRRCISTVRGRLQQMIDLNEMGVDGSGDAIPTFSPASMHKLIWQAAAPHWTTHQYRVALSEAANALTNHWREKLERMDVDGTKFWQQSLSEHPADKGQPRLRWSKEHNNSMVSKDMNKGIPSLVKALMFFAEGLTNTVRNPCVHSRNELTEQDAMERLGAYSFLARLLDQCEIERVEDDSKHI</sequence>
<organism evidence="2 3">
    <name type="scientific">Bifidobacterium magnum</name>
    <dbReference type="NCBI Taxonomy" id="1692"/>
    <lineage>
        <taxon>Bacteria</taxon>
        <taxon>Bacillati</taxon>
        <taxon>Actinomycetota</taxon>
        <taxon>Actinomycetes</taxon>
        <taxon>Bifidobacteriales</taxon>
        <taxon>Bifidobacteriaceae</taxon>
        <taxon>Bifidobacterium</taxon>
    </lineage>
</organism>
<dbReference type="AlphaFoldDB" id="A0A087BEY7"/>
<comment type="caution">
    <text evidence="2">The sequence shown here is derived from an EMBL/GenBank/DDBJ whole genome shotgun (WGS) entry which is preliminary data.</text>
</comment>
<dbReference type="Proteomes" id="UP000029052">
    <property type="component" value="Unassembled WGS sequence"/>
</dbReference>
<feature type="domain" description="Conserved hypothetical protein CHP02391" evidence="1">
    <location>
        <begin position="145"/>
        <end position="276"/>
    </location>
</feature>
<dbReference type="eggNOG" id="ENOG502ZAD4">
    <property type="taxonomic scope" value="Bacteria"/>
</dbReference>
<proteinExistence type="predicted"/>
<evidence type="ECO:0000313" key="2">
    <source>
        <dbReference type="EMBL" id="KFI69587.1"/>
    </source>
</evidence>
<evidence type="ECO:0000313" key="3">
    <source>
        <dbReference type="Proteomes" id="UP000029052"/>
    </source>
</evidence>
<protein>
    <submittedName>
        <fullName evidence="2">Phage/plasmid/transposon/RS associated protein</fullName>
    </submittedName>
</protein>
<reference evidence="2 3" key="1">
    <citation type="submission" date="2014-03" db="EMBL/GenBank/DDBJ databases">
        <title>Genomics of Bifidobacteria.</title>
        <authorList>
            <person name="Ventura M."/>
            <person name="Milani C."/>
            <person name="Lugli G.A."/>
        </authorList>
    </citation>
    <scope>NUCLEOTIDE SEQUENCE [LARGE SCALE GENOMIC DNA]</scope>
    <source>
        <strain evidence="2 3">LMG 11591</strain>
    </source>
</reference>
<evidence type="ECO:0000259" key="1">
    <source>
        <dbReference type="Pfam" id="PF09509"/>
    </source>
</evidence>
<keyword evidence="3" id="KW-1185">Reference proteome</keyword>